<dbReference type="Gene3D" id="3.90.25.10">
    <property type="entry name" value="UDP-galactose 4-epimerase, domain 1"/>
    <property type="match status" value="1"/>
</dbReference>
<evidence type="ECO:0000256" key="3">
    <source>
        <dbReference type="PIRSR" id="PIRSR600888-1"/>
    </source>
</evidence>
<dbReference type="CDD" id="cd00438">
    <property type="entry name" value="cupin_RmlC"/>
    <property type="match status" value="1"/>
</dbReference>
<feature type="domain" description="RmlD-like substrate binding" evidence="6">
    <location>
        <begin position="176"/>
        <end position="447"/>
    </location>
</feature>
<dbReference type="GO" id="GO:0008831">
    <property type="term" value="F:dTDP-4-dehydrorhamnose reductase activity"/>
    <property type="evidence" value="ECO:0007669"/>
    <property type="project" value="UniProtKB-EC"/>
</dbReference>
<dbReference type="InterPro" id="IPR000888">
    <property type="entry name" value="RmlC-like"/>
</dbReference>
<feature type="site" description="Participates in a stacking interaction with the thymidine ring of dTDP-4-oxo-6-deoxyglucose" evidence="4">
    <location>
        <position position="133"/>
    </location>
</feature>
<evidence type="ECO:0000313" key="8">
    <source>
        <dbReference type="Proteomes" id="UP000423525"/>
    </source>
</evidence>
<dbReference type="InterPro" id="IPR005913">
    <property type="entry name" value="dTDP_dehydrorham_reduct"/>
</dbReference>
<dbReference type="UniPathway" id="UPA00124"/>
<proteinExistence type="inferred from homology"/>
<feature type="active site" description="Proton donor" evidence="3">
    <location>
        <position position="127"/>
    </location>
</feature>
<evidence type="ECO:0000313" key="7">
    <source>
        <dbReference type="EMBL" id="VZH84335.1"/>
    </source>
</evidence>
<dbReference type="EMBL" id="LR738855">
    <property type="protein sequence ID" value="VZH84335.1"/>
    <property type="molecule type" value="Genomic_DNA"/>
</dbReference>
<dbReference type="Proteomes" id="UP000423525">
    <property type="component" value="Chromosome"/>
</dbReference>
<sequence>MQVRPTAIAGVVIVDLDVNGDNRGWFKENWQREKMVAAGLPDFQPVQNNISFNTERGVTRGLHAEPWDKFVSVAHGEVFGAWCDMREGSDTFGEVVTCTITPHTAVFVPRGVANGFQALVDNTSYTYLVNDHWSPDATYTAVNLDMIDWPLPPTEISDKDRCHPQLADATPMPARRILITGAHGQLGRALAALLPDAELCSHADFDVVNPPQRPWRQYEAIINCAAYNNVDAAEDDRARAWEVNAMAPARLAQIATENNLTLVHVSTDFIFDGATSVHEETEAPSPLSVYGASKAAGDIAAAVAPKHYVVRTSWVFGQGGNFVETMRSLAQRGIRPNVISDQRGRPTHAADLAAGIVHLLRSDADYGVYNLSNSGDVVGRDDLARAVFEHCGISGVAVTSVTTTEYEAQTGPLAKRPAESTFNLDKIVATGFQPRPWRDAVRDYLDTK</sequence>
<dbReference type="PANTHER" id="PTHR10491">
    <property type="entry name" value="DTDP-4-DEHYDRORHAMNOSE REDUCTASE"/>
    <property type="match status" value="1"/>
</dbReference>
<keyword evidence="5" id="KW-0560">Oxidoreductase</keyword>
<comment type="similarity">
    <text evidence="2 5">Belongs to the dTDP-4-dehydrorhamnose reductase family.</text>
</comment>
<reference evidence="7 8" key="1">
    <citation type="submission" date="2019-11" db="EMBL/GenBank/DDBJ databases">
        <authorList>
            <person name="Brisse S."/>
        </authorList>
    </citation>
    <scope>NUCLEOTIDE SEQUENCE [LARGE SCALE GENOMIC DNA]</scope>
    <source>
        <strain evidence="7">FRC0190</strain>
    </source>
</reference>
<dbReference type="Pfam" id="PF04321">
    <property type="entry name" value="RmlD_sub_bind"/>
    <property type="match status" value="1"/>
</dbReference>
<dbReference type="Gene3D" id="3.40.50.720">
    <property type="entry name" value="NAD(P)-binding Rossmann-like Domain"/>
    <property type="match status" value="1"/>
</dbReference>
<comment type="pathway">
    <text evidence="5">Carbohydrate biosynthesis; dTDP-L-rhamnose biosynthesis.</text>
</comment>
<feature type="active site" description="Proton acceptor" evidence="3">
    <location>
        <position position="63"/>
    </location>
</feature>
<dbReference type="SUPFAM" id="SSF51182">
    <property type="entry name" value="RmlC-like cupins"/>
    <property type="match status" value="1"/>
</dbReference>
<dbReference type="EC" id="1.1.1.133" evidence="5"/>
<dbReference type="InterPro" id="IPR011051">
    <property type="entry name" value="RmlC_Cupin_sf"/>
</dbReference>
<dbReference type="RefSeq" id="WP_155871453.1">
    <property type="nucleotide sequence ID" value="NZ_CP168248.1"/>
</dbReference>
<evidence type="ECO:0000256" key="1">
    <source>
        <dbReference type="ARBA" id="ARBA00010154"/>
    </source>
</evidence>
<dbReference type="NCBIfam" id="TIGR01214">
    <property type="entry name" value="rmlD"/>
    <property type="match status" value="1"/>
</dbReference>
<dbReference type="CDD" id="cd05254">
    <property type="entry name" value="dTDP_HR_like_SDR_e"/>
    <property type="match status" value="1"/>
</dbReference>
<dbReference type="InterPro" id="IPR036291">
    <property type="entry name" value="NAD(P)-bd_dom_sf"/>
</dbReference>
<keyword evidence="5" id="KW-0521">NADP</keyword>
<dbReference type="Pfam" id="PF00908">
    <property type="entry name" value="dTDP_sugar_isom"/>
    <property type="match status" value="1"/>
</dbReference>
<dbReference type="InterPro" id="IPR014710">
    <property type="entry name" value="RmlC-like_jellyroll"/>
</dbReference>
<dbReference type="Gene3D" id="2.60.120.10">
    <property type="entry name" value="Jelly Rolls"/>
    <property type="match status" value="1"/>
</dbReference>
<dbReference type="GO" id="GO:0008830">
    <property type="term" value="F:dTDP-4-dehydrorhamnose 3,5-epimerase activity"/>
    <property type="evidence" value="ECO:0007669"/>
    <property type="project" value="InterPro"/>
</dbReference>
<organism evidence="7 8">
    <name type="scientific">Corynebacterium rouxii</name>
    <dbReference type="NCBI Taxonomy" id="2719119"/>
    <lineage>
        <taxon>Bacteria</taxon>
        <taxon>Bacillati</taxon>
        <taxon>Actinomycetota</taxon>
        <taxon>Actinomycetes</taxon>
        <taxon>Mycobacteriales</taxon>
        <taxon>Corynebacteriaceae</taxon>
        <taxon>Corynebacterium</taxon>
    </lineage>
</organism>
<accession>A0A6I8MFJ9</accession>
<gene>
    <name evidence="7" type="ORF">FRC0190_00359</name>
</gene>
<dbReference type="SUPFAM" id="SSF51735">
    <property type="entry name" value="NAD(P)-binding Rossmann-fold domains"/>
    <property type="match status" value="1"/>
</dbReference>
<dbReference type="PANTHER" id="PTHR10491:SF4">
    <property type="entry name" value="METHIONINE ADENOSYLTRANSFERASE 2 SUBUNIT BETA"/>
    <property type="match status" value="1"/>
</dbReference>
<comment type="similarity">
    <text evidence="1">Belongs to the dTDP-4-dehydrorhamnose 3,5-epimerase family.</text>
</comment>
<name>A0A6I8MFJ9_9CORY</name>
<evidence type="ECO:0000256" key="4">
    <source>
        <dbReference type="PIRSR" id="PIRSR600888-3"/>
    </source>
</evidence>
<dbReference type="InterPro" id="IPR029903">
    <property type="entry name" value="RmlD-like-bd"/>
</dbReference>
<comment type="function">
    <text evidence="5">Catalyzes the reduction of dTDP-6-deoxy-L-lyxo-4-hexulose to yield dTDP-L-rhamnose.</text>
</comment>
<evidence type="ECO:0000259" key="6">
    <source>
        <dbReference type="Pfam" id="PF04321"/>
    </source>
</evidence>
<dbReference type="AlphaFoldDB" id="A0A6I8MFJ9"/>
<dbReference type="KEGG" id="crf:FRC0190_00359"/>
<evidence type="ECO:0000256" key="2">
    <source>
        <dbReference type="ARBA" id="ARBA00010944"/>
    </source>
</evidence>
<protein>
    <recommendedName>
        <fullName evidence="5">dTDP-4-dehydrorhamnose reductase</fullName>
        <ecNumber evidence="5">1.1.1.133</ecNumber>
    </recommendedName>
</protein>
<evidence type="ECO:0000256" key="5">
    <source>
        <dbReference type="RuleBase" id="RU364082"/>
    </source>
</evidence>
<dbReference type="GO" id="GO:0019305">
    <property type="term" value="P:dTDP-rhamnose biosynthetic process"/>
    <property type="evidence" value="ECO:0007669"/>
    <property type="project" value="UniProtKB-UniPathway"/>
</dbReference>